<dbReference type="EMBL" id="KZ824770">
    <property type="protein sequence ID" value="RAH87693.1"/>
    <property type="molecule type" value="Genomic_DNA"/>
</dbReference>
<keyword evidence="2" id="KW-1185">Reference proteome</keyword>
<dbReference type="Proteomes" id="UP000249497">
    <property type="component" value="Unassembled WGS sequence"/>
</dbReference>
<accession>A0A8T8XH48</accession>
<evidence type="ECO:0000313" key="2">
    <source>
        <dbReference type="Proteomes" id="UP000249497"/>
    </source>
</evidence>
<dbReference type="GeneID" id="37181440"/>
<proteinExistence type="predicted"/>
<name>A0A8T8XH48_ASPJA</name>
<dbReference type="AlphaFoldDB" id="A0A8T8XH48"/>
<sequence length="119" mass="13450">MLFSPWSPFILPGVCLGIFAVASRPLILPSILIDSLPPYKTFIYPNLFSLRKYLSACTTSCPCSSFFVFQSLDAESQVYILCMCRVCLRPSTELHSWVMRDTSALNIWCVVWFCGYISG</sequence>
<evidence type="ECO:0000313" key="1">
    <source>
        <dbReference type="EMBL" id="RAH87693.1"/>
    </source>
</evidence>
<dbReference type="RefSeq" id="XP_025533587.1">
    <property type="nucleotide sequence ID" value="XM_025677747.1"/>
</dbReference>
<protein>
    <submittedName>
        <fullName evidence="1">Uncharacterized protein</fullName>
    </submittedName>
</protein>
<organism evidence="1 2">
    <name type="scientific">Aspergillus japonicus CBS 114.51</name>
    <dbReference type="NCBI Taxonomy" id="1448312"/>
    <lineage>
        <taxon>Eukaryota</taxon>
        <taxon>Fungi</taxon>
        <taxon>Dikarya</taxon>
        <taxon>Ascomycota</taxon>
        <taxon>Pezizomycotina</taxon>
        <taxon>Eurotiomycetes</taxon>
        <taxon>Eurotiomycetidae</taxon>
        <taxon>Eurotiales</taxon>
        <taxon>Aspergillaceae</taxon>
        <taxon>Aspergillus</taxon>
        <taxon>Aspergillus subgen. Circumdati</taxon>
    </lineage>
</organism>
<gene>
    <name evidence="1" type="ORF">BO86DRAFT_8648</name>
</gene>
<reference evidence="1 2" key="1">
    <citation type="submission" date="2018-02" db="EMBL/GenBank/DDBJ databases">
        <title>The genomes of Aspergillus section Nigri reveals drivers in fungal speciation.</title>
        <authorList>
            <consortium name="DOE Joint Genome Institute"/>
            <person name="Vesth T.C."/>
            <person name="Nybo J."/>
            <person name="Theobald S."/>
            <person name="Brandl J."/>
            <person name="Frisvad J.C."/>
            <person name="Nielsen K.F."/>
            <person name="Lyhne E.K."/>
            <person name="Kogle M.E."/>
            <person name="Kuo A."/>
            <person name="Riley R."/>
            <person name="Clum A."/>
            <person name="Nolan M."/>
            <person name="Lipzen A."/>
            <person name="Salamov A."/>
            <person name="Henrissat B."/>
            <person name="Wiebenga A."/>
            <person name="De vries R.P."/>
            <person name="Grigoriev I.V."/>
            <person name="Mortensen U.H."/>
            <person name="Andersen M.R."/>
            <person name="Baker S.E."/>
        </authorList>
    </citation>
    <scope>NUCLEOTIDE SEQUENCE [LARGE SCALE GENOMIC DNA]</scope>
    <source>
        <strain evidence="1 2">CBS 114.51</strain>
    </source>
</reference>